<reference evidence="1 2" key="1">
    <citation type="submission" date="2024-10" db="EMBL/GenBank/DDBJ databases">
        <title>Burkholderia semiarida in Mexico.</title>
        <authorList>
            <person name="Estrada P."/>
        </authorList>
    </citation>
    <scope>NUCLEOTIDE SEQUENCE [LARGE SCALE GENOMIC DNA]</scope>
    <source>
        <strain evidence="1 2">CLM7-1</strain>
    </source>
</reference>
<gene>
    <name evidence="1" type="ORF">ACGTRS_31300</name>
</gene>
<feature type="non-terminal residue" evidence="1">
    <location>
        <position position="68"/>
    </location>
</feature>
<dbReference type="Proteomes" id="UP001609186">
    <property type="component" value="Unassembled WGS sequence"/>
</dbReference>
<evidence type="ECO:0000313" key="2">
    <source>
        <dbReference type="Proteomes" id="UP001609186"/>
    </source>
</evidence>
<protein>
    <submittedName>
        <fullName evidence="1">Uncharacterized protein</fullName>
    </submittedName>
</protein>
<dbReference type="RefSeq" id="WP_395131499.1">
    <property type="nucleotide sequence ID" value="NZ_JBIMPM010000067.1"/>
</dbReference>
<dbReference type="EMBL" id="JBIMPM010000067">
    <property type="protein sequence ID" value="MFH5255729.1"/>
    <property type="molecule type" value="Genomic_DNA"/>
</dbReference>
<sequence>MYRELHVLSITESTNEPLNKSLDTFTRVKCGNRTEFDLAIRRCSIRATQQSFNVQGERQCTYPYLDAR</sequence>
<accession>A0ABW7LCD7</accession>
<keyword evidence="2" id="KW-1185">Reference proteome</keyword>
<comment type="caution">
    <text evidence="1">The sequence shown here is derived from an EMBL/GenBank/DDBJ whole genome shotgun (WGS) entry which is preliminary data.</text>
</comment>
<evidence type="ECO:0000313" key="1">
    <source>
        <dbReference type="EMBL" id="MFH5255729.1"/>
    </source>
</evidence>
<organism evidence="1 2">
    <name type="scientific">Burkholderia semiarida</name>
    <dbReference type="NCBI Taxonomy" id="2843303"/>
    <lineage>
        <taxon>Bacteria</taxon>
        <taxon>Pseudomonadati</taxon>
        <taxon>Pseudomonadota</taxon>
        <taxon>Betaproteobacteria</taxon>
        <taxon>Burkholderiales</taxon>
        <taxon>Burkholderiaceae</taxon>
        <taxon>Burkholderia</taxon>
        <taxon>Burkholderia cepacia complex</taxon>
    </lineage>
</organism>
<proteinExistence type="predicted"/>
<name>A0ABW7LCD7_9BURK</name>